<sequence length="56" mass="5882">MAPKPWTPGAPPALEHLGTHQALYNPADLGAQAEGDVSRYIDSGNDVINLLSAKLV</sequence>
<keyword evidence="2" id="KW-1185">Reference proteome</keyword>
<gene>
    <name evidence="1" type="ORF">PCAMFM013_S001g000102</name>
</gene>
<name>A0A0G4NSV8_PENC3</name>
<accession>A0A0G4NSV8</accession>
<dbReference type="EMBL" id="HG793134">
    <property type="protein sequence ID" value="CRL17142.1"/>
    <property type="molecule type" value="Genomic_DNA"/>
</dbReference>
<proteinExistence type="predicted"/>
<evidence type="ECO:0000313" key="1">
    <source>
        <dbReference type="EMBL" id="CRL17142.1"/>
    </source>
</evidence>
<reference evidence="1 2" key="1">
    <citation type="journal article" date="2014" name="Nat. Commun.">
        <title>Multiple recent horizontal transfers of a large genomic region in cheese making fungi.</title>
        <authorList>
            <person name="Cheeseman K."/>
            <person name="Ropars J."/>
            <person name="Renault P."/>
            <person name="Dupont J."/>
            <person name="Gouzy J."/>
            <person name="Branca A."/>
            <person name="Abraham A.L."/>
            <person name="Ceppi M."/>
            <person name="Conseiller E."/>
            <person name="Debuchy R."/>
            <person name="Malagnac F."/>
            <person name="Goarin A."/>
            <person name="Silar P."/>
            <person name="Lacoste S."/>
            <person name="Sallet E."/>
            <person name="Bensimon A."/>
            <person name="Giraud T."/>
            <person name="Brygoo Y."/>
        </authorList>
    </citation>
    <scope>NUCLEOTIDE SEQUENCE [LARGE SCALE GENOMIC DNA]</scope>
    <source>
        <strain evidence="2">FM 013</strain>
    </source>
</reference>
<organism evidence="1 2">
    <name type="scientific">Penicillium camemberti (strain FM 013)</name>
    <dbReference type="NCBI Taxonomy" id="1429867"/>
    <lineage>
        <taxon>Eukaryota</taxon>
        <taxon>Fungi</taxon>
        <taxon>Dikarya</taxon>
        <taxon>Ascomycota</taxon>
        <taxon>Pezizomycotina</taxon>
        <taxon>Eurotiomycetes</taxon>
        <taxon>Eurotiomycetidae</taxon>
        <taxon>Eurotiales</taxon>
        <taxon>Aspergillaceae</taxon>
        <taxon>Penicillium</taxon>
    </lineage>
</organism>
<dbReference type="AlphaFoldDB" id="A0A0G4NSV8"/>
<protein>
    <submittedName>
        <fullName evidence="1">Str. FM013</fullName>
    </submittedName>
</protein>
<evidence type="ECO:0000313" key="2">
    <source>
        <dbReference type="Proteomes" id="UP000053732"/>
    </source>
</evidence>
<dbReference type="Proteomes" id="UP000053732">
    <property type="component" value="Unassembled WGS sequence"/>
</dbReference>